<feature type="region of interest" description="Disordered" evidence="1">
    <location>
        <begin position="55"/>
        <end position="88"/>
    </location>
</feature>
<protein>
    <recommendedName>
        <fullName evidence="5">DUF732 domain-containing protein</fullName>
    </recommendedName>
</protein>
<feature type="transmembrane region" description="Helical" evidence="2">
    <location>
        <begin position="25"/>
        <end position="47"/>
    </location>
</feature>
<reference evidence="3 4" key="1">
    <citation type="submission" date="2020-08" db="EMBL/GenBank/DDBJ databases">
        <title>Sequencing the genomes of 1000 actinobacteria strains.</title>
        <authorList>
            <person name="Klenk H.-P."/>
        </authorList>
    </citation>
    <scope>NUCLEOTIDE SEQUENCE [LARGE SCALE GENOMIC DNA]</scope>
    <source>
        <strain evidence="3 4">DSM 45913</strain>
    </source>
</reference>
<evidence type="ECO:0000313" key="4">
    <source>
        <dbReference type="Proteomes" id="UP000583800"/>
    </source>
</evidence>
<evidence type="ECO:0008006" key="5">
    <source>
        <dbReference type="Google" id="ProtNLM"/>
    </source>
</evidence>
<dbReference type="RefSeq" id="WP_185086901.1">
    <property type="nucleotide sequence ID" value="NZ_JACHJB010000002.1"/>
</dbReference>
<keyword evidence="4" id="KW-1185">Reference proteome</keyword>
<gene>
    <name evidence="3" type="ORF">FHU36_005848</name>
</gene>
<evidence type="ECO:0000256" key="1">
    <source>
        <dbReference type="SAM" id="MobiDB-lite"/>
    </source>
</evidence>
<evidence type="ECO:0000313" key="3">
    <source>
        <dbReference type="EMBL" id="MBB6349303.1"/>
    </source>
</evidence>
<feature type="compositionally biased region" description="Low complexity" evidence="1">
    <location>
        <begin position="55"/>
        <end position="67"/>
    </location>
</feature>
<name>A0A7X0C692_9ACTN</name>
<organism evidence="3 4">
    <name type="scientific">Nonomuraea muscovyensis</name>
    <dbReference type="NCBI Taxonomy" id="1124761"/>
    <lineage>
        <taxon>Bacteria</taxon>
        <taxon>Bacillati</taxon>
        <taxon>Actinomycetota</taxon>
        <taxon>Actinomycetes</taxon>
        <taxon>Streptosporangiales</taxon>
        <taxon>Streptosporangiaceae</taxon>
        <taxon>Nonomuraea</taxon>
    </lineage>
</organism>
<sequence>MRLHRYRPRTAEPGPPEVPPRRRGLMTAALVTAGIAAAVAGAAGVAGRVPGDVLSSSGGSVSGSVGESVGGVPGSLTHGEARAEPPAPGQRVEFLARLGLIAPWLAAEKDRSLIRARATCDDIRRGRPDGQLVSDAQERFTDVTAGQAAEIVEAVRRWCAP</sequence>
<dbReference type="AlphaFoldDB" id="A0A7X0C692"/>
<evidence type="ECO:0000256" key="2">
    <source>
        <dbReference type="SAM" id="Phobius"/>
    </source>
</evidence>
<keyword evidence="2" id="KW-1133">Transmembrane helix</keyword>
<dbReference type="EMBL" id="JACHJB010000002">
    <property type="protein sequence ID" value="MBB6349303.1"/>
    <property type="molecule type" value="Genomic_DNA"/>
</dbReference>
<feature type="region of interest" description="Disordered" evidence="1">
    <location>
        <begin position="1"/>
        <end position="22"/>
    </location>
</feature>
<dbReference type="Proteomes" id="UP000583800">
    <property type="component" value="Unassembled WGS sequence"/>
</dbReference>
<proteinExistence type="predicted"/>
<accession>A0A7X0C692</accession>
<comment type="caution">
    <text evidence="3">The sequence shown here is derived from an EMBL/GenBank/DDBJ whole genome shotgun (WGS) entry which is preliminary data.</text>
</comment>
<keyword evidence="2" id="KW-0812">Transmembrane</keyword>
<keyword evidence="2" id="KW-0472">Membrane</keyword>